<dbReference type="EC" id="2.5.1.17" evidence="4 15"/>
<evidence type="ECO:0000256" key="1">
    <source>
        <dbReference type="ARBA" id="ARBA00005121"/>
    </source>
</evidence>
<evidence type="ECO:0000256" key="13">
    <source>
        <dbReference type="ARBA" id="ARBA00048555"/>
    </source>
</evidence>
<evidence type="ECO:0000256" key="4">
    <source>
        <dbReference type="ARBA" id="ARBA00012454"/>
    </source>
</evidence>
<dbReference type="InterPro" id="IPR036451">
    <property type="entry name" value="CblAdoTrfase-like_sf"/>
</dbReference>
<evidence type="ECO:0000256" key="15">
    <source>
        <dbReference type="RuleBase" id="RU366026"/>
    </source>
</evidence>
<accession>A0A437UPQ9</accession>
<comment type="catalytic activity">
    <reaction evidence="13 15">
        <text>2 cob(II)yrinate a,c diamide + reduced [electron-transfer flavoprotein] + 2 ATP = 2 adenosylcob(III)yrinate a,c-diamide + 2 triphosphate + oxidized [electron-transfer flavoprotein] + 3 H(+)</text>
        <dbReference type="Rhea" id="RHEA:11528"/>
        <dbReference type="Rhea" id="RHEA-COMP:10685"/>
        <dbReference type="Rhea" id="RHEA-COMP:10686"/>
        <dbReference type="ChEBI" id="CHEBI:15378"/>
        <dbReference type="ChEBI" id="CHEBI:18036"/>
        <dbReference type="ChEBI" id="CHEBI:30616"/>
        <dbReference type="ChEBI" id="CHEBI:57692"/>
        <dbReference type="ChEBI" id="CHEBI:58307"/>
        <dbReference type="ChEBI" id="CHEBI:58503"/>
        <dbReference type="ChEBI" id="CHEBI:58537"/>
        <dbReference type="EC" id="2.5.1.17"/>
    </reaction>
</comment>
<evidence type="ECO:0000259" key="16">
    <source>
        <dbReference type="Pfam" id="PF01923"/>
    </source>
</evidence>
<dbReference type="SUPFAM" id="SSF89028">
    <property type="entry name" value="Cobalamin adenosyltransferase-like"/>
    <property type="match status" value="1"/>
</dbReference>
<comment type="catalytic activity">
    <reaction evidence="14 15">
        <text>2 cob(II)alamin + reduced [electron-transfer flavoprotein] + 2 ATP = 2 adenosylcob(III)alamin + 2 triphosphate + oxidized [electron-transfer flavoprotein] + 3 H(+)</text>
        <dbReference type="Rhea" id="RHEA:28671"/>
        <dbReference type="Rhea" id="RHEA-COMP:10685"/>
        <dbReference type="Rhea" id="RHEA-COMP:10686"/>
        <dbReference type="ChEBI" id="CHEBI:15378"/>
        <dbReference type="ChEBI" id="CHEBI:16304"/>
        <dbReference type="ChEBI" id="CHEBI:18036"/>
        <dbReference type="ChEBI" id="CHEBI:18408"/>
        <dbReference type="ChEBI" id="CHEBI:30616"/>
        <dbReference type="ChEBI" id="CHEBI:57692"/>
        <dbReference type="ChEBI" id="CHEBI:58307"/>
        <dbReference type="EC" id="2.5.1.17"/>
    </reaction>
</comment>
<feature type="domain" description="Cobalamin adenosyltransferase-like" evidence="16">
    <location>
        <begin position="3"/>
        <end position="166"/>
    </location>
</feature>
<evidence type="ECO:0000313" key="18">
    <source>
        <dbReference type="Proteomes" id="UP000288388"/>
    </source>
</evidence>
<name>A0A437UPQ9_ENTAV</name>
<dbReference type="FunFam" id="1.20.1200.10:FF:000001">
    <property type="entry name" value="Cob(I)yrinic acid a,c-diamide adenosyltransferase"/>
    <property type="match status" value="1"/>
</dbReference>
<evidence type="ECO:0000256" key="14">
    <source>
        <dbReference type="ARBA" id="ARBA00048692"/>
    </source>
</evidence>
<dbReference type="AlphaFoldDB" id="A0A437UPQ9"/>
<comment type="subunit">
    <text evidence="3">Homotrimer.</text>
</comment>
<dbReference type="InterPro" id="IPR029499">
    <property type="entry name" value="PduO-typ"/>
</dbReference>
<dbReference type="PANTHER" id="PTHR12213">
    <property type="entry name" value="CORRINOID ADENOSYLTRANSFERASE"/>
    <property type="match status" value="1"/>
</dbReference>
<evidence type="ECO:0000256" key="9">
    <source>
        <dbReference type="ARBA" id="ARBA00022840"/>
    </source>
</evidence>
<comment type="similarity">
    <text evidence="2 15">Belongs to the Cob(I)alamin adenosyltransferase family.</text>
</comment>
<keyword evidence="6 15" id="KW-0169">Cobalamin biosynthesis</keyword>
<gene>
    <name evidence="17" type="ORF">EK398_12610</name>
</gene>
<reference evidence="17 18" key="1">
    <citation type="submission" date="2018-12" db="EMBL/GenBank/DDBJ databases">
        <title>A novel vanA-carrying plasmid in a clinical isolate of Enterococcus avium.</title>
        <authorList>
            <person name="Bernasconi O.J."/>
            <person name="Luzzaro F."/>
            <person name="Endimiani A."/>
        </authorList>
    </citation>
    <scope>NUCLEOTIDE SEQUENCE [LARGE SCALE GENOMIC DNA]</scope>
    <source>
        <strain evidence="17 18">LC0559/18</strain>
    </source>
</reference>
<evidence type="ECO:0000256" key="5">
    <source>
        <dbReference type="ARBA" id="ARBA00020963"/>
    </source>
</evidence>
<dbReference type="UniPathway" id="UPA00148">
    <property type="reaction ID" value="UER00233"/>
</dbReference>
<keyword evidence="8 15" id="KW-0547">Nucleotide-binding</keyword>
<evidence type="ECO:0000256" key="12">
    <source>
        <dbReference type="ARBA" id="ARBA00033354"/>
    </source>
</evidence>
<comment type="caution">
    <text evidence="17">The sequence shown here is derived from an EMBL/GenBank/DDBJ whole genome shotgun (WGS) entry which is preliminary data.</text>
</comment>
<dbReference type="PANTHER" id="PTHR12213:SF0">
    <property type="entry name" value="CORRINOID ADENOSYLTRANSFERASE MMAB"/>
    <property type="match status" value="1"/>
</dbReference>
<organism evidence="17 18">
    <name type="scientific">Enterococcus avium</name>
    <name type="common">Streptococcus avium</name>
    <dbReference type="NCBI Taxonomy" id="33945"/>
    <lineage>
        <taxon>Bacteria</taxon>
        <taxon>Bacillati</taxon>
        <taxon>Bacillota</taxon>
        <taxon>Bacilli</taxon>
        <taxon>Lactobacillales</taxon>
        <taxon>Enterococcaceae</taxon>
        <taxon>Enterococcus</taxon>
    </lineage>
</organism>
<dbReference type="Gene3D" id="1.20.1200.10">
    <property type="entry name" value="Cobalamin adenosyltransferase-like"/>
    <property type="match status" value="1"/>
</dbReference>
<keyword evidence="9 15" id="KW-0067">ATP-binding</keyword>
<dbReference type="Proteomes" id="UP000288388">
    <property type="component" value="Unassembled WGS sequence"/>
</dbReference>
<comment type="pathway">
    <text evidence="1 15">Cofactor biosynthesis; adenosylcobalamin biosynthesis; adenosylcobalamin from cob(II)yrinate a,c-diamide: step 2/7.</text>
</comment>
<evidence type="ECO:0000256" key="2">
    <source>
        <dbReference type="ARBA" id="ARBA00007487"/>
    </source>
</evidence>
<dbReference type="EMBL" id="RYZS01000001">
    <property type="protein sequence ID" value="RVU95613.1"/>
    <property type="molecule type" value="Genomic_DNA"/>
</dbReference>
<dbReference type="RefSeq" id="WP_127979260.1">
    <property type="nucleotide sequence ID" value="NZ_JAQLBW010000007.1"/>
</dbReference>
<evidence type="ECO:0000256" key="8">
    <source>
        <dbReference type="ARBA" id="ARBA00022741"/>
    </source>
</evidence>
<dbReference type="NCBIfam" id="TIGR00636">
    <property type="entry name" value="PduO_Nterm"/>
    <property type="match status" value="1"/>
</dbReference>
<dbReference type="Pfam" id="PF01923">
    <property type="entry name" value="Cob_adeno_trans"/>
    <property type="match status" value="1"/>
</dbReference>
<evidence type="ECO:0000256" key="11">
    <source>
        <dbReference type="ARBA" id="ARBA00033334"/>
    </source>
</evidence>
<evidence type="ECO:0000256" key="10">
    <source>
        <dbReference type="ARBA" id="ARBA00031529"/>
    </source>
</evidence>
<sequence length="188" mass="21526">MNIYTRYGDRGFTRLVGGGRAKKNAPRVQAYGSIDTLNAQVGLTVASLAQKDSLYEELVQIQQWVFDCGSDFATPEEKRPYKVQSQVIVWLEEKIDFYWQESPKIDRFVLPGGTVTAANLHLCRCFAREAERNAVALLEYNEAINEEALKFLNRLSDYFFALARWVNGQAKQTEILYENSAPVFNRKK</sequence>
<dbReference type="InterPro" id="IPR016030">
    <property type="entry name" value="CblAdoTrfase-like"/>
</dbReference>
<protein>
    <recommendedName>
        <fullName evidence="5 15">Corrinoid adenosyltransferase</fullName>
        <ecNumber evidence="4 15">2.5.1.17</ecNumber>
    </recommendedName>
    <alternativeName>
        <fullName evidence="10 15">Cob(II)alamin adenosyltransferase</fullName>
    </alternativeName>
    <alternativeName>
        <fullName evidence="12 15">Cob(II)yrinic acid a,c-diamide adenosyltransferase</fullName>
    </alternativeName>
    <alternativeName>
        <fullName evidence="11 15">Cobinamide/cobalamin adenosyltransferase</fullName>
    </alternativeName>
</protein>
<dbReference type="GO" id="GO:0005524">
    <property type="term" value="F:ATP binding"/>
    <property type="evidence" value="ECO:0007669"/>
    <property type="project" value="UniProtKB-UniRule"/>
</dbReference>
<evidence type="ECO:0000256" key="3">
    <source>
        <dbReference type="ARBA" id="ARBA00011233"/>
    </source>
</evidence>
<evidence type="ECO:0000256" key="7">
    <source>
        <dbReference type="ARBA" id="ARBA00022679"/>
    </source>
</evidence>
<evidence type="ECO:0000256" key="6">
    <source>
        <dbReference type="ARBA" id="ARBA00022573"/>
    </source>
</evidence>
<proteinExistence type="inferred from homology"/>
<dbReference type="GO" id="GO:0009236">
    <property type="term" value="P:cobalamin biosynthetic process"/>
    <property type="evidence" value="ECO:0007669"/>
    <property type="project" value="UniProtKB-UniRule"/>
</dbReference>
<keyword evidence="7 15" id="KW-0808">Transferase</keyword>
<evidence type="ECO:0000313" key="17">
    <source>
        <dbReference type="EMBL" id="RVU95613.1"/>
    </source>
</evidence>
<dbReference type="GO" id="GO:0008817">
    <property type="term" value="F:corrinoid adenosyltransferase activity"/>
    <property type="evidence" value="ECO:0007669"/>
    <property type="project" value="UniProtKB-UniRule"/>
</dbReference>